<dbReference type="PROSITE" id="PS51257">
    <property type="entry name" value="PROKAR_LIPOPROTEIN"/>
    <property type="match status" value="1"/>
</dbReference>
<proteinExistence type="inferred from homology"/>
<gene>
    <name evidence="10" type="ORF">BSTEL_1890</name>
</gene>
<feature type="signal peptide" evidence="8">
    <location>
        <begin position="1"/>
        <end position="26"/>
    </location>
</feature>
<dbReference type="Pfam" id="PF00254">
    <property type="entry name" value="FKBP_C"/>
    <property type="match status" value="1"/>
</dbReference>
<evidence type="ECO:0000313" key="11">
    <source>
        <dbReference type="Proteomes" id="UP000029004"/>
    </source>
</evidence>
<evidence type="ECO:0000256" key="6">
    <source>
        <dbReference type="PROSITE-ProRule" id="PRU00277"/>
    </source>
</evidence>
<evidence type="ECO:0000256" key="8">
    <source>
        <dbReference type="SAM" id="SignalP"/>
    </source>
</evidence>
<dbReference type="EMBL" id="JGZP01000014">
    <property type="protein sequence ID" value="KFI96981.1"/>
    <property type="molecule type" value="Genomic_DNA"/>
</dbReference>
<feature type="domain" description="PPIase FKBP-type" evidence="9">
    <location>
        <begin position="235"/>
        <end position="328"/>
    </location>
</feature>
<organism evidence="10 11">
    <name type="scientific">Bifidobacterium stellenboschense</name>
    <dbReference type="NCBI Taxonomy" id="762211"/>
    <lineage>
        <taxon>Bacteria</taxon>
        <taxon>Bacillati</taxon>
        <taxon>Actinomycetota</taxon>
        <taxon>Actinomycetes</taxon>
        <taxon>Bifidobacteriales</taxon>
        <taxon>Bifidobacteriaceae</taxon>
        <taxon>Bifidobacterium</taxon>
    </lineage>
</organism>
<protein>
    <recommendedName>
        <fullName evidence="3 6">peptidylprolyl isomerase</fullName>
        <ecNumber evidence="3 6">5.2.1.8</ecNumber>
    </recommendedName>
</protein>
<dbReference type="SUPFAM" id="SSF54534">
    <property type="entry name" value="FKBP-like"/>
    <property type="match status" value="1"/>
</dbReference>
<dbReference type="RefSeq" id="WP_034528888.1">
    <property type="nucleotide sequence ID" value="NZ_JGZP01000014.1"/>
</dbReference>
<dbReference type="PANTHER" id="PTHR43811:SF19">
    <property type="entry name" value="39 KDA FK506-BINDING NUCLEAR PROTEIN"/>
    <property type="match status" value="1"/>
</dbReference>
<dbReference type="AlphaFoldDB" id="A0A087DN81"/>
<keyword evidence="5 6" id="KW-0413">Isomerase</keyword>
<dbReference type="Gene3D" id="3.10.50.40">
    <property type="match status" value="1"/>
</dbReference>
<comment type="caution">
    <text evidence="10">The sequence shown here is derived from an EMBL/GenBank/DDBJ whole genome shotgun (WGS) entry which is preliminary data.</text>
</comment>
<evidence type="ECO:0000313" key="10">
    <source>
        <dbReference type="EMBL" id="KFI96981.1"/>
    </source>
</evidence>
<dbReference type="InterPro" id="IPR001179">
    <property type="entry name" value="PPIase_FKBP_dom"/>
</dbReference>
<feature type="region of interest" description="Disordered" evidence="7">
    <location>
        <begin position="29"/>
        <end position="53"/>
    </location>
</feature>
<dbReference type="InterPro" id="IPR046357">
    <property type="entry name" value="PPIase_dom_sf"/>
</dbReference>
<accession>A0A087DN81</accession>
<dbReference type="EC" id="5.2.1.8" evidence="3 6"/>
<dbReference type="Proteomes" id="UP000029004">
    <property type="component" value="Unassembled WGS sequence"/>
</dbReference>
<evidence type="ECO:0000256" key="1">
    <source>
        <dbReference type="ARBA" id="ARBA00000971"/>
    </source>
</evidence>
<evidence type="ECO:0000256" key="4">
    <source>
        <dbReference type="ARBA" id="ARBA00023110"/>
    </source>
</evidence>
<evidence type="ECO:0000256" key="2">
    <source>
        <dbReference type="ARBA" id="ARBA00006577"/>
    </source>
</evidence>
<keyword evidence="11" id="KW-1185">Reference proteome</keyword>
<dbReference type="OrthoDB" id="25996at2"/>
<keyword evidence="8" id="KW-0732">Signal</keyword>
<evidence type="ECO:0000256" key="5">
    <source>
        <dbReference type="ARBA" id="ARBA00023235"/>
    </source>
</evidence>
<reference evidence="10 11" key="1">
    <citation type="submission" date="2014-03" db="EMBL/GenBank/DDBJ databases">
        <title>Genomics of Bifidobacteria.</title>
        <authorList>
            <person name="Ventura M."/>
            <person name="Milani C."/>
            <person name="Lugli G.A."/>
        </authorList>
    </citation>
    <scope>NUCLEOTIDE SEQUENCE [LARGE SCALE GENOMIC DNA]</scope>
    <source>
        <strain evidence="10 11">DSM 23968</strain>
    </source>
</reference>
<dbReference type="STRING" id="762211.BSTEL_1890"/>
<feature type="chain" id="PRO_5001820233" description="peptidylprolyl isomerase" evidence="8">
    <location>
        <begin position="27"/>
        <end position="328"/>
    </location>
</feature>
<evidence type="ECO:0000259" key="9">
    <source>
        <dbReference type="PROSITE" id="PS50059"/>
    </source>
</evidence>
<feature type="compositionally biased region" description="Low complexity" evidence="7">
    <location>
        <begin position="40"/>
        <end position="49"/>
    </location>
</feature>
<comment type="similarity">
    <text evidence="2">Belongs to the FKBP-type PPIase family.</text>
</comment>
<comment type="catalytic activity">
    <reaction evidence="1 6">
        <text>[protein]-peptidylproline (omega=180) = [protein]-peptidylproline (omega=0)</text>
        <dbReference type="Rhea" id="RHEA:16237"/>
        <dbReference type="Rhea" id="RHEA-COMP:10747"/>
        <dbReference type="Rhea" id="RHEA-COMP:10748"/>
        <dbReference type="ChEBI" id="CHEBI:83833"/>
        <dbReference type="ChEBI" id="CHEBI:83834"/>
        <dbReference type="EC" id="5.2.1.8"/>
    </reaction>
</comment>
<dbReference type="PROSITE" id="PS50059">
    <property type="entry name" value="FKBP_PPIASE"/>
    <property type="match status" value="1"/>
</dbReference>
<keyword evidence="4 6" id="KW-0697">Rotamase</keyword>
<evidence type="ECO:0000256" key="3">
    <source>
        <dbReference type="ARBA" id="ARBA00013194"/>
    </source>
</evidence>
<dbReference type="eggNOG" id="COG0545">
    <property type="taxonomic scope" value="Bacteria"/>
</dbReference>
<sequence length="328" mass="34415">MRNTSHSVIRTALAAVCSLAMCATLAACGGSNSDSKDSSKSSGSSSSSSTKMDQIAGVTATGDLGSKPTLKFKTPMTVQNNTYAVVQQGNGETIEKGDRVCAQGIAVNAKDGSELMSSWEKNTPDCSIQLSDSNLKQIPPYTKMVGLKLNSTIVFGVNDSNSSGTSYLLAYTLVSRSKDLTKATGDVVTDVPANLPKVTRAKNGKPSIDMNGQGSVDSLVVQTLVKGKGKELTENNTAVVKYTGWLTDGTQFDSSWTKNTTLDADLYSDSTNGQHQVITGWQEGLRGQTVGSQVLLIIPPDKAYGSTAQGSIPANSTLVFVIDILGAY</sequence>
<evidence type="ECO:0000256" key="7">
    <source>
        <dbReference type="SAM" id="MobiDB-lite"/>
    </source>
</evidence>
<dbReference type="PANTHER" id="PTHR43811">
    <property type="entry name" value="FKBP-TYPE PEPTIDYL-PROLYL CIS-TRANS ISOMERASE FKPA"/>
    <property type="match status" value="1"/>
</dbReference>
<dbReference type="GO" id="GO:0003755">
    <property type="term" value="F:peptidyl-prolyl cis-trans isomerase activity"/>
    <property type="evidence" value="ECO:0007669"/>
    <property type="project" value="UniProtKB-KW"/>
</dbReference>
<name>A0A087DN81_9BIFI</name>